<evidence type="ECO:0000313" key="1">
    <source>
        <dbReference type="EMBL" id="OGE01949.1"/>
    </source>
</evidence>
<dbReference type="Proteomes" id="UP000176751">
    <property type="component" value="Unassembled WGS sequence"/>
</dbReference>
<gene>
    <name evidence="1" type="ORF">A2196_05055</name>
</gene>
<dbReference type="AlphaFoldDB" id="A0A1F5HCZ6"/>
<reference evidence="1 2" key="1">
    <citation type="journal article" date="2016" name="Nat. Commun.">
        <title>Thousands of microbial genomes shed light on interconnected biogeochemical processes in an aquifer system.</title>
        <authorList>
            <person name="Anantharaman K."/>
            <person name="Brown C.T."/>
            <person name="Hug L.A."/>
            <person name="Sharon I."/>
            <person name="Castelle C.J."/>
            <person name="Probst A.J."/>
            <person name="Thomas B.C."/>
            <person name="Singh A."/>
            <person name="Wilkins M.J."/>
            <person name="Karaoz U."/>
            <person name="Brodie E.L."/>
            <person name="Williams K.H."/>
            <person name="Hubbard S.S."/>
            <person name="Banfield J.F."/>
        </authorList>
    </citation>
    <scope>NUCLEOTIDE SEQUENCE [LARGE SCALE GENOMIC DNA]</scope>
</reference>
<dbReference type="STRING" id="1797737.A2196_05055"/>
<comment type="caution">
    <text evidence="1">The sequence shown here is derived from an EMBL/GenBank/DDBJ whole genome shotgun (WGS) entry which is preliminary data.</text>
</comment>
<proteinExistence type="predicted"/>
<dbReference type="EMBL" id="MFCA01000022">
    <property type="protein sequence ID" value="OGE01949.1"/>
    <property type="molecule type" value="Genomic_DNA"/>
</dbReference>
<organism evidence="1 2">
    <name type="scientific">Candidatus Curtissbacteria bacterium RIFOXYA1_FULL_41_14</name>
    <dbReference type="NCBI Taxonomy" id="1797737"/>
    <lineage>
        <taxon>Bacteria</taxon>
        <taxon>Candidatus Curtissiibacteriota</taxon>
    </lineage>
</organism>
<evidence type="ECO:0000313" key="2">
    <source>
        <dbReference type="Proteomes" id="UP000176751"/>
    </source>
</evidence>
<accession>A0A1F5HCZ6</accession>
<name>A0A1F5HCZ6_9BACT</name>
<protein>
    <submittedName>
        <fullName evidence="1">Uncharacterized protein</fullName>
    </submittedName>
</protein>
<sequence length="380" mass="42664">MFVPYEERVATVVGRKGALGSRVFPCYQEAGFREVHGCEQGDPFLDFVNRSTDLFLAVDDAEVISLLEIAKFHLGPQHTILDGASNKSNAIDIYLDVDSRGASVCPTHLGARPDHPWQGMKFWLCRVGQNCERGIRTGMDLFIARNVAIDVIDVEEHQKIEIDQCVTFLTAYVVSETLRSLGIPLKEFDCFATLNAEFLALLAGRTQGQGVKVPSEVLFRQDRKFEIIGALQAALERLKQALSDREELEKLMQTNIDYHDNPEGLIGQLFRKAGIVGSRNANLRMCSLSFRITRDRPGKLRDVLKPFFVEDVNLTAIDSMQGEITEEERLRGVDPDGIIDFDIGVNPKTINPEKARRIKETLWAMGCQVADFPFDKENSQ</sequence>